<dbReference type="EC" id="3.4.13.21" evidence="10"/>
<dbReference type="SUPFAM" id="SSF52317">
    <property type="entry name" value="Class I glutamine amidotransferase-like"/>
    <property type="match status" value="1"/>
</dbReference>
<dbReference type="GeneID" id="111254049"/>
<dbReference type="FunFam" id="3.40.50.880:FF:000007">
    <property type="entry name" value="Peptidase E"/>
    <property type="match status" value="1"/>
</dbReference>
<dbReference type="AlphaFoldDB" id="A0A7M7KQJ3"/>
<dbReference type="EnsemblMetazoa" id="XM_022814508">
    <property type="protein sequence ID" value="XP_022670243"/>
    <property type="gene ID" value="LOC111254049"/>
</dbReference>
<keyword evidence="3" id="KW-0963">Cytoplasm</keyword>
<evidence type="ECO:0000256" key="10">
    <source>
        <dbReference type="ARBA" id="ARBA00066675"/>
    </source>
</evidence>
<evidence type="ECO:0000256" key="11">
    <source>
        <dbReference type="ARBA" id="ARBA00075877"/>
    </source>
</evidence>
<evidence type="ECO:0000256" key="2">
    <source>
        <dbReference type="ARBA" id="ARBA00006534"/>
    </source>
</evidence>
<dbReference type="InterPro" id="IPR029062">
    <property type="entry name" value="Class_I_gatase-like"/>
</dbReference>
<dbReference type="GO" id="GO:0006508">
    <property type="term" value="P:proteolysis"/>
    <property type="evidence" value="ECO:0007669"/>
    <property type="project" value="UniProtKB-KW"/>
</dbReference>
<dbReference type="Proteomes" id="UP000594260">
    <property type="component" value="Unplaced"/>
</dbReference>
<dbReference type="GO" id="GO:0005737">
    <property type="term" value="C:cytoplasm"/>
    <property type="evidence" value="ECO:0007669"/>
    <property type="project" value="UniProtKB-SubCell"/>
</dbReference>
<comment type="subcellular location">
    <subcellularLocation>
        <location evidence="1">Cytoplasm</location>
    </subcellularLocation>
</comment>
<evidence type="ECO:0000256" key="3">
    <source>
        <dbReference type="ARBA" id="ARBA00022490"/>
    </source>
</evidence>
<evidence type="ECO:0000256" key="4">
    <source>
        <dbReference type="ARBA" id="ARBA00022670"/>
    </source>
</evidence>
<dbReference type="NCBIfam" id="NF003642">
    <property type="entry name" value="PRK05282.1"/>
    <property type="match status" value="1"/>
</dbReference>
<keyword evidence="5" id="KW-0378">Hydrolase</keyword>
<evidence type="ECO:0000256" key="8">
    <source>
        <dbReference type="ARBA" id="ARBA00050239"/>
    </source>
</evidence>
<keyword evidence="7" id="KW-0224">Dipeptidase</keyword>
<dbReference type="GO" id="GO:0016805">
    <property type="term" value="F:dipeptidase activity"/>
    <property type="evidence" value="ECO:0007669"/>
    <property type="project" value="UniProtKB-KW"/>
</dbReference>
<evidence type="ECO:0000313" key="13">
    <source>
        <dbReference type="Proteomes" id="UP000594260"/>
    </source>
</evidence>
<dbReference type="CDD" id="cd03146">
    <property type="entry name" value="GAT1_Peptidase_E"/>
    <property type="match status" value="1"/>
</dbReference>
<evidence type="ECO:0000256" key="7">
    <source>
        <dbReference type="ARBA" id="ARBA00022997"/>
    </source>
</evidence>
<name>A0A7M7KQJ3_VARDE</name>
<dbReference type="InterPro" id="IPR005320">
    <property type="entry name" value="Peptidase_S51"/>
</dbReference>
<keyword evidence="13" id="KW-1185">Reference proteome</keyword>
<dbReference type="PANTHER" id="PTHR20842">
    <property type="entry name" value="PROTEASE S51 ALPHA-ASPARTYL DIPEPTIDASE"/>
    <property type="match status" value="1"/>
</dbReference>
<keyword evidence="4" id="KW-0645">Protease</keyword>
<evidence type="ECO:0000313" key="12">
    <source>
        <dbReference type="EnsemblMetazoa" id="XP_022670243"/>
    </source>
</evidence>
<comment type="function">
    <text evidence="9">Hydrolyzes dipeptides containing N-terminal aspartate residues.</text>
</comment>
<keyword evidence="6" id="KW-0720">Serine protease</keyword>
<evidence type="ECO:0000256" key="9">
    <source>
        <dbReference type="ARBA" id="ARBA00058347"/>
    </source>
</evidence>
<comment type="catalytic activity">
    <reaction evidence="8">
        <text>Dipeptidase E catalyzes the hydrolysis of dipeptides Asp-|-Xaa. It does not act on peptides with N-terminal Glu, Asn or Gln, nor does it cleave isoaspartyl peptides.</text>
        <dbReference type="EC" id="3.4.13.21"/>
    </reaction>
</comment>
<protein>
    <recommendedName>
        <fullName evidence="10">dipeptidase E</fullName>
        <ecNumber evidence="10">3.4.13.21</ecNumber>
    </recommendedName>
    <alternativeName>
        <fullName evidence="11">Asp-specific dipeptidase</fullName>
    </alternativeName>
</protein>
<organism evidence="12 13">
    <name type="scientific">Varroa destructor</name>
    <name type="common">Honeybee mite</name>
    <dbReference type="NCBI Taxonomy" id="109461"/>
    <lineage>
        <taxon>Eukaryota</taxon>
        <taxon>Metazoa</taxon>
        <taxon>Ecdysozoa</taxon>
        <taxon>Arthropoda</taxon>
        <taxon>Chelicerata</taxon>
        <taxon>Arachnida</taxon>
        <taxon>Acari</taxon>
        <taxon>Parasitiformes</taxon>
        <taxon>Mesostigmata</taxon>
        <taxon>Gamasina</taxon>
        <taxon>Dermanyssoidea</taxon>
        <taxon>Varroidae</taxon>
        <taxon>Varroa</taxon>
    </lineage>
</organism>
<dbReference type="GO" id="GO:0008236">
    <property type="term" value="F:serine-type peptidase activity"/>
    <property type="evidence" value="ECO:0007669"/>
    <property type="project" value="UniProtKB-KW"/>
</dbReference>
<sequence>MKIIFGFNEVGMNRKLLLLSNSTTYGTSYLSYAKDMIKAFLGKHEVSEILFVPYARCDYEDYTTTVREAVEPMGFSVKGIHTFPSPVEAVNKAQCIFIGGGNTFLLLKTLYENQLVEPIRKRVLEGNLVYIGSSAGTNVSTPSINTTNDMPIVYPPTFEALNLIPFNINPHYVDADPSSKHMSESREKRIQEYLEQGSGRKVLGIYEGVLIEVEGDRATLRGERGGKVFVKCKAEPDAIQGNSDISFLLKN</sequence>
<evidence type="ECO:0000256" key="5">
    <source>
        <dbReference type="ARBA" id="ARBA00022801"/>
    </source>
</evidence>
<dbReference type="Gene3D" id="3.40.50.880">
    <property type="match status" value="1"/>
</dbReference>
<proteinExistence type="inferred from homology"/>
<evidence type="ECO:0000256" key="6">
    <source>
        <dbReference type="ARBA" id="ARBA00022825"/>
    </source>
</evidence>
<reference evidence="12" key="1">
    <citation type="submission" date="2021-01" db="UniProtKB">
        <authorList>
            <consortium name="EnsemblMetazoa"/>
        </authorList>
    </citation>
    <scope>IDENTIFICATION</scope>
</reference>
<dbReference type="Pfam" id="PF03575">
    <property type="entry name" value="Peptidase_S51"/>
    <property type="match status" value="1"/>
</dbReference>
<dbReference type="RefSeq" id="XP_022670243.1">
    <property type="nucleotide sequence ID" value="XM_022814508.1"/>
</dbReference>
<comment type="similarity">
    <text evidence="2">Belongs to the peptidase S51 family.</text>
</comment>
<dbReference type="PANTHER" id="PTHR20842:SF0">
    <property type="entry name" value="ALPHA-ASPARTYL DIPEPTIDASE"/>
    <property type="match status" value="1"/>
</dbReference>
<evidence type="ECO:0000256" key="1">
    <source>
        <dbReference type="ARBA" id="ARBA00004496"/>
    </source>
</evidence>
<accession>A0A7M7KQJ3</accession>